<protein>
    <submittedName>
        <fullName evidence="1">Immune inhibitor A domain-containing protein</fullName>
    </submittedName>
</protein>
<proteinExistence type="predicted"/>
<sequence>MKKKTTISVFILSVFVISGLTSIISVTAQDYVDPTPIDIGWKLRNDGPLKYAEKYMEKEGIALDISGYPTYPEVGAIKYWLVLDENAAAGYVWSYYILRASGNMSEIWVQLELDFDGKKGDHRDTPIVEDWQVDYLLDEFENNIYPIDTGYFGNEDFHNGSKAILSTTGEYFEESGKSVILVSNIRDTNYYDHDYPYYYAGFYSPSLENYFDRNIISIDCYDWVNRVGDDAKRPNLYEGVIAHEYQHLIHDDLNTYDDIFMNEGCSMYAEPLCGYPLAEGDINSYMATPDNSLVDWEDQGGTNILADYGSALLWAIYLGDTYGETFIRDFVQSGIGGIPGINAVLESIGSEDRFEDAFHNWRIANLIHSGDYNYLYMDLADFDSARVYNLDATTAFPYKGSDFGQTVSILGYETDVYLLGDYSTDYIALNGLNYKTLSFNGDDLATVPHWENDGNTLYSTPAAPEMDLRILYDLDLTGITEPKLTFDTEYEIEDLWDFGFVQISNDDGNTWTSLENEYTNDEYDPAAYPAIIDNLPGLCGSFDGTMTFDLGAFIDQEVILQFRYMTDWATEEAGWWVENVKVNDIPLNMEAFYSIIPEADFMVTLTTEDGSILQDLDLNDLNEGTWDLTSFGDENILLIVSATVGMADYELNFF</sequence>
<reference evidence="1 2" key="2">
    <citation type="journal article" date="2024" name="Int. J. Syst. Evol. Microbiol.">
        <title>Promethearchaeum syntrophicum gen. nov., sp. nov., an anaerobic, obligately syntrophic archaeon, the first isolate of the lineage 'Asgard' archaea, and proposal of the new archaeal phylum Promethearchaeota phyl. nov. and kingdom Promethearchaeati regn. nov.</title>
        <authorList>
            <person name="Imachi H."/>
            <person name="Nobu M.K."/>
            <person name="Kato S."/>
            <person name="Takaki Y."/>
            <person name="Miyazaki M."/>
            <person name="Miyata M."/>
            <person name="Ogawara M."/>
            <person name="Saito Y."/>
            <person name="Sakai S."/>
            <person name="Tahara Y.O."/>
            <person name="Takano Y."/>
            <person name="Tasumi E."/>
            <person name="Uematsu K."/>
            <person name="Yoshimura T."/>
            <person name="Itoh T."/>
            <person name="Ohkuma M."/>
            <person name="Takai K."/>
        </authorList>
    </citation>
    <scope>NUCLEOTIDE SEQUENCE [LARGE SCALE GENOMIC DNA]</scope>
    <source>
        <strain evidence="1 2">MK-D1</strain>
    </source>
</reference>
<dbReference type="KEGG" id="psyt:DSAG12_03970"/>
<dbReference type="EMBL" id="CP042905">
    <property type="protein sequence ID" value="QEE18132.2"/>
    <property type="molecule type" value="Genomic_DNA"/>
</dbReference>
<dbReference type="Pfam" id="PF20773">
    <property type="entry name" value="InhA-like_MAM"/>
    <property type="match status" value="1"/>
</dbReference>
<keyword evidence="2" id="KW-1185">Reference proteome</keyword>
<name>A0A5B9DG90_9ARCH</name>
<organism evidence="1 2">
    <name type="scientific">Promethearchaeum syntrophicum</name>
    <dbReference type="NCBI Taxonomy" id="2594042"/>
    <lineage>
        <taxon>Archaea</taxon>
        <taxon>Promethearchaeati</taxon>
        <taxon>Promethearchaeota</taxon>
        <taxon>Promethearchaeia</taxon>
        <taxon>Promethearchaeales</taxon>
        <taxon>Promethearchaeaceae</taxon>
        <taxon>Promethearchaeum</taxon>
    </lineage>
</organism>
<evidence type="ECO:0000313" key="2">
    <source>
        <dbReference type="Proteomes" id="UP000321408"/>
    </source>
</evidence>
<gene>
    <name evidence="1" type="ORF">DSAG12_03970</name>
</gene>
<evidence type="ECO:0000313" key="1">
    <source>
        <dbReference type="EMBL" id="QEE18132.2"/>
    </source>
</evidence>
<dbReference type="Proteomes" id="UP000321408">
    <property type="component" value="Chromosome"/>
</dbReference>
<dbReference type="AlphaFoldDB" id="A0A5B9DG90"/>
<reference evidence="1 2" key="1">
    <citation type="journal article" date="2020" name="Nature">
        <title>Isolation of an archaeon at the prokaryote-eukaryote interface.</title>
        <authorList>
            <person name="Imachi H."/>
            <person name="Nobu M.K."/>
            <person name="Nakahara N."/>
            <person name="Morono Y."/>
            <person name="Ogawara M."/>
            <person name="Takaki Y."/>
            <person name="Takano Y."/>
            <person name="Uematsu K."/>
            <person name="Ikuta T."/>
            <person name="Ito M."/>
            <person name="Matsui Y."/>
            <person name="Miyazaki M."/>
            <person name="Murata K."/>
            <person name="Saito Y."/>
            <person name="Sakai S."/>
            <person name="Song C."/>
            <person name="Tasumi E."/>
            <person name="Yamanaka Y."/>
            <person name="Yamaguchi T."/>
            <person name="Kamagata Y."/>
            <person name="Tamaki H."/>
            <person name="Takai K."/>
        </authorList>
    </citation>
    <scope>NUCLEOTIDE SEQUENCE [LARGE SCALE GENOMIC DNA]</scope>
    <source>
        <strain evidence="1 2">MK-D1</strain>
    </source>
</reference>
<accession>A0A5B9DG90</accession>